<reference evidence="3" key="1">
    <citation type="submission" date="2016-11" db="EMBL/GenBank/DDBJ databases">
        <title>Complete genome sequence of Virgibacillus pantothenticus 21D, a halophilic bacterium isolated from the deep hypersaline anoxic basin Discovery in the Mediterranean Sea.</title>
        <authorList>
            <person name="Zeaiter Z."/>
            <person name="Booth J.M."/>
            <person name="Prosdocimi E.M."/>
            <person name="Mapelli F."/>
            <person name="Fusi M."/>
            <person name="Daffonchio D."/>
            <person name="Borin S."/>
            <person name="Crotti E."/>
        </authorList>
    </citation>
    <scope>NUCLEOTIDE SEQUENCE [LARGE SCALE GENOMIC DNA]</scope>
    <source>
        <strain evidence="3">21D</strain>
    </source>
</reference>
<name>A0A2K9IVZ6_9BACI</name>
<evidence type="ECO:0000313" key="3">
    <source>
        <dbReference type="Proteomes" id="UP000234237"/>
    </source>
</evidence>
<feature type="chain" id="PRO_5014914441" description="Lipoprotein" evidence="1">
    <location>
        <begin position="25"/>
        <end position="146"/>
    </location>
</feature>
<sequence length="146" mass="16584">MKKYANLILILISFMLFGCNTSNSEEAEQVPTSGEIIVHSNKYEMIPGNYVSKGEPEIHSVDTPSVLELSKEFETLTVNNNSSIEIIIKENPSLTVFEWNEDVETKEVAFKDNKINVPEKEGVYIYEVKAKWENGEASFIFDVEVK</sequence>
<dbReference type="KEGG" id="vpn:A21D_00512"/>
<gene>
    <name evidence="2" type="ORF">A21D_00512</name>
</gene>
<proteinExistence type="predicted"/>
<organism evidence="2 3">
    <name type="scientific">Virgibacillus dokdonensis</name>
    <dbReference type="NCBI Taxonomy" id="302167"/>
    <lineage>
        <taxon>Bacteria</taxon>
        <taxon>Bacillati</taxon>
        <taxon>Bacillota</taxon>
        <taxon>Bacilli</taxon>
        <taxon>Bacillales</taxon>
        <taxon>Bacillaceae</taxon>
        <taxon>Virgibacillus</taxon>
    </lineage>
</organism>
<evidence type="ECO:0000313" key="2">
    <source>
        <dbReference type="EMBL" id="AUJ23625.1"/>
    </source>
</evidence>
<dbReference type="PROSITE" id="PS51257">
    <property type="entry name" value="PROKAR_LIPOPROTEIN"/>
    <property type="match status" value="1"/>
</dbReference>
<accession>A0A2K9IVZ6</accession>
<protein>
    <recommendedName>
        <fullName evidence="4">Lipoprotein</fullName>
    </recommendedName>
</protein>
<keyword evidence="1" id="KW-0732">Signal</keyword>
<dbReference type="AlphaFoldDB" id="A0A2K9IVZ6"/>
<feature type="signal peptide" evidence="1">
    <location>
        <begin position="1"/>
        <end position="24"/>
    </location>
</feature>
<evidence type="ECO:0008006" key="4">
    <source>
        <dbReference type="Google" id="ProtNLM"/>
    </source>
</evidence>
<dbReference type="RefSeq" id="WP_101932576.1">
    <property type="nucleotide sequence ID" value="NZ_CP018622.1"/>
</dbReference>
<dbReference type="EMBL" id="CP018622">
    <property type="protein sequence ID" value="AUJ23625.1"/>
    <property type="molecule type" value="Genomic_DNA"/>
</dbReference>
<dbReference type="Proteomes" id="UP000234237">
    <property type="component" value="Chromosome"/>
</dbReference>
<evidence type="ECO:0000256" key="1">
    <source>
        <dbReference type="SAM" id="SignalP"/>
    </source>
</evidence>